<proteinExistence type="predicted"/>
<evidence type="ECO:0000256" key="1">
    <source>
        <dbReference type="SAM" id="MobiDB-lite"/>
    </source>
</evidence>
<name>A0A9K3K519_9STRA</name>
<evidence type="ECO:0000313" key="4">
    <source>
        <dbReference type="Proteomes" id="UP000693970"/>
    </source>
</evidence>
<reference evidence="2" key="2">
    <citation type="submission" date="2021-04" db="EMBL/GenBank/DDBJ databases">
        <authorList>
            <person name="Podell S."/>
        </authorList>
    </citation>
    <scope>NUCLEOTIDE SEQUENCE</scope>
    <source>
        <strain evidence="2">Hildebrandi</strain>
    </source>
</reference>
<feature type="region of interest" description="Disordered" evidence="1">
    <location>
        <begin position="109"/>
        <end position="151"/>
    </location>
</feature>
<dbReference type="Proteomes" id="UP000693970">
    <property type="component" value="Unassembled WGS sequence"/>
</dbReference>
<keyword evidence="4" id="KW-1185">Reference proteome</keyword>
<dbReference type="AlphaFoldDB" id="A0A9K3K519"/>
<evidence type="ECO:0000313" key="2">
    <source>
        <dbReference type="EMBL" id="KAG7336483.1"/>
    </source>
</evidence>
<dbReference type="PANTHER" id="PTHR35512:SF1">
    <property type="entry name" value="OS11G0550900 PROTEIN"/>
    <property type="match status" value="1"/>
</dbReference>
<feature type="compositionally biased region" description="Low complexity" evidence="1">
    <location>
        <begin position="117"/>
        <end position="151"/>
    </location>
</feature>
<dbReference type="EMBL" id="JAGRRH010000005">
    <property type="protein sequence ID" value="KAG7369786.1"/>
    <property type="molecule type" value="Genomic_DNA"/>
</dbReference>
<sequence length="290" mass="31166">MFDISLGEIFVVSAVGMALTGRRDLPAACRFVGSQIGRVVGLLQGARARADQFAHQNELKQLQNEFRSGLRELDQVKMELAVAASSRGMIGRGLGVTTGSANRVAGGAIPLGNLTKPTGGAATTSPVTSTPVYSTGSLSTSSPGSSGLSSSVLTSILPQSRRSDLLPPTTGNNSNLDLFDFEVSHSENSNDSVEVSPSGVTNMECAVIQEEWEKQGIGFRAVAEQGQWNYTSNSPSWDTNKATGSELLEYLERQCLIFDQYDRAIAKEDQALRERMIQKKEEKEKGVDKD</sequence>
<dbReference type="PANTHER" id="PTHR35512">
    <property type="entry name" value="OS11G0550900 PROTEIN"/>
    <property type="match status" value="1"/>
</dbReference>
<reference evidence="2" key="1">
    <citation type="journal article" date="2021" name="Sci. Rep.">
        <title>Diploid genomic architecture of Nitzschia inconspicua, an elite biomass production diatom.</title>
        <authorList>
            <person name="Oliver A."/>
            <person name="Podell S."/>
            <person name="Pinowska A."/>
            <person name="Traller J.C."/>
            <person name="Smith S.R."/>
            <person name="McClure R."/>
            <person name="Beliaev A."/>
            <person name="Bohutskyi P."/>
            <person name="Hill E.A."/>
            <person name="Rabines A."/>
            <person name="Zheng H."/>
            <person name="Allen L.Z."/>
            <person name="Kuo A."/>
            <person name="Grigoriev I.V."/>
            <person name="Allen A.E."/>
            <person name="Hazlebeck D."/>
            <person name="Allen E.E."/>
        </authorList>
    </citation>
    <scope>NUCLEOTIDE SEQUENCE</scope>
    <source>
        <strain evidence="2">Hildebrandi</strain>
    </source>
</reference>
<accession>A0A9K3K519</accession>
<dbReference type="EMBL" id="JAGRRH010000123">
    <property type="protein sequence ID" value="KAG7336483.1"/>
    <property type="molecule type" value="Genomic_DNA"/>
</dbReference>
<comment type="caution">
    <text evidence="2">The sequence shown here is derived from an EMBL/GenBank/DDBJ whole genome shotgun (WGS) entry which is preliminary data.</text>
</comment>
<evidence type="ECO:0000313" key="3">
    <source>
        <dbReference type="EMBL" id="KAG7369786.1"/>
    </source>
</evidence>
<organism evidence="2 4">
    <name type="scientific">Nitzschia inconspicua</name>
    <dbReference type="NCBI Taxonomy" id="303405"/>
    <lineage>
        <taxon>Eukaryota</taxon>
        <taxon>Sar</taxon>
        <taxon>Stramenopiles</taxon>
        <taxon>Ochrophyta</taxon>
        <taxon>Bacillariophyta</taxon>
        <taxon>Bacillariophyceae</taxon>
        <taxon>Bacillariophycidae</taxon>
        <taxon>Bacillariales</taxon>
        <taxon>Bacillariaceae</taxon>
        <taxon>Nitzschia</taxon>
    </lineage>
</organism>
<gene>
    <name evidence="2" type="ORF">IV203_024849</name>
    <name evidence="3" type="ORF">IV203_027532</name>
</gene>
<protein>
    <submittedName>
        <fullName evidence="2">Uncharacterized protein</fullName>
    </submittedName>
</protein>
<dbReference type="OrthoDB" id="45251at2759"/>